<protein>
    <submittedName>
        <fullName evidence="1">Uncharacterized protein</fullName>
    </submittedName>
</protein>
<keyword evidence="2" id="KW-1185">Reference proteome</keyword>
<reference evidence="1 2" key="1">
    <citation type="submission" date="2024-08" db="EMBL/GenBank/DDBJ databases">
        <title>Gnathostoma spinigerum genome.</title>
        <authorList>
            <person name="Gonzalez-Bertolin B."/>
            <person name="Monzon S."/>
            <person name="Zaballos A."/>
            <person name="Jimenez P."/>
            <person name="Dekumyoy P."/>
            <person name="Varona S."/>
            <person name="Cuesta I."/>
            <person name="Sumanam S."/>
            <person name="Adisakwattana P."/>
            <person name="Gasser R.B."/>
            <person name="Hernandez-Gonzalez A."/>
            <person name="Young N.D."/>
            <person name="Perteguer M.J."/>
        </authorList>
    </citation>
    <scope>NUCLEOTIDE SEQUENCE [LARGE SCALE GENOMIC DNA]</scope>
    <source>
        <strain evidence="1">AL3</strain>
        <tissue evidence="1">Liver</tissue>
    </source>
</reference>
<organism evidence="1 2">
    <name type="scientific">Gnathostoma spinigerum</name>
    <dbReference type="NCBI Taxonomy" id="75299"/>
    <lineage>
        <taxon>Eukaryota</taxon>
        <taxon>Metazoa</taxon>
        <taxon>Ecdysozoa</taxon>
        <taxon>Nematoda</taxon>
        <taxon>Chromadorea</taxon>
        <taxon>Rhabditida</taxon>
        <taxon>Spirurina</taxon>
        <taxon>Gnathostomatomorpha</taxon>
        <taxon>Gnathostomatoidea</taxon>
        <taxon>Gnathostomatidae</taxon>
        <taxon>Gnathostoma</taxon>
    </lineage>
</organism>
<gene>
    <name evidence="1" type="ORF">AB6A40_007504</name>
</gene>
<dbReference type="InterPro" id="IPR020103">
    <property type="entry name" value="PsdUridine_synth_cat_dom_sf"/>
</dbReference>
<dbReference type="Proteomes" id="UP001608902">
    <property type="component" value="Unassembled WGS sequence"/>
</dbReference>
<evidence type="ECO:0000313" key="1">
    <source>
        <dbReference type="EMBL" id="MFH4980795.1"/>
    </source>
</evidence>
<dbReference type="EMBL" id="JBGFUD010006095">
    <property type="protein sequence ID" value="MFH4980795.1"/>
    <property type="molecule type" value="Genomic_DNA"/>
</dbReference>
<proteinExistence type="predicted"/>
<comment type="caution">
    <text evidence="1">The sequence shown here is derived from an EMBL/GenBank/DDBJ whole genome shotgun (WGS) entry which is preliminary data.</text>
</comment>
<dbReference type="Gene3D" id="3.30.2350.10">
    <property type="entry name" value="Pseudouridine synthase"/>
    <property type="match status" value="1"/>
</dbReference>
<dbReference type="SUPFAM" id="SSF55120">
    <property type="entry name" value="Pseudouridine synthase"/>
    <property type="match status" value="1"/>
</dbReference>
<name>A0ABD6ELF0_9BILA</name>
<evidence type="ECO:0000313" key="2">
    <source>
        <dbReference type="Proteomes" id="UP001608902"/>
    </source>
</evidence>
<sequence>MHATPILRLAAELSESLVQSALRPRIPANMKQLISELIGGVQLHKPGRFVIVEKPYGISCFGYKQQGGGVFPSSRYDEKGVFGDEENEEHRLDEMSTLPNSLTLASAVPFLAEYFREPTLTLCVGLKRYVSGPVVLPSNQVEYKNIVRSLRLSVSSQDRENGLHRALAICVGQPPQSDGLISGYVTLKDIRDHAEYIFVEGKIPKRRARTGKFAVYGEMYYRVLDYKYGCSLLDLSFSKFARHLPRLMLTNLLCPILGDPLYMKRVAVVDSQPVLLPPERAHRSHPNFSGLSLLKERLMIRNASLYRMPLYFHVYKSVFRNFGRSNTGSRVDLVSTAAIPDHVLAMLECLKLSKAAKHHIMQSDVVFDDEEAVRFSGETKF</sequence>
<accession>A0ABD6ELF0</accession>
<dbReference type="AlphaFoldDB" id="A0ABD6ELF0"/>